<dbReference type="AlphaFoldDB" id="A0A2W5SDV0"/>
<dbReference type="Gene3D" id="3.40.50.300">
    <property type="entry name" value="P-loop containing nucleotide triphosphate hydrolases"/>
    <property type="match status" value="1"/>
</dbReference>
<dbReference type="EMBL" id="QFQD01000055">
    <property type="protein sequence ID" value="PZQ80947.1"/>
    <property type="molecule type" value="Genomic_DNA"/>
</dbReference>
<organism evidence="4 5">
    <name type="scientific">Ancylobacter novellus</name>
    <name type="common">Thiobacillus novellus</name>
    <dbReference type="NCBI Taxonomy" id="921"/>
    <lineage>
        <taxon>Bacteria</taxon>
        <taxon>Pseudomonadati</taxon>
        <taxon>Pseudomonadota</taxon>
        <taxon>Alphaproteobacteria</taxon>
        <taxon>Hyphomicrobiales</taxon>
        <taxon>Xanthobacteraceae</taxon>
        <taxon>Ancylobacter</taxon>
    </lineage>
</organism>
<dbReference type="PANTHER" id="PTHR47691">
    <property type="entry name" value="REGULATOR-RELATED"/>
    <property type="match status" value="1"/>
</dbReference>
<protein>
    <recommendedName>
        <fullName evidence="3">OmpR/PhoB-type domain-containing protein</fullName>
    </recommendedName>
</protein>
<sequence length="1019" mass="109507">MASSASNRATRRPPGLGSVCAGVTEWSGSIAMLVPIEEARVSTRRCMIAARPDFIAQSDGLYDNGCDGRLKPSVGLPMTAAYRSALFGPFRLALASKQLLKDGVAISMGGRALELLVALIERAGEVVTKQELLAAAWPDLFVEEANLRVQMTALRRVLGDGQDGRQYIANIARRGYSFVADVTFTDQAEGETPAASPIRQNLPLNLTPVLGRGAAVAAIGKELARRRFVSVVGPGGVGKTTLALDAAREALAQEGAAAPDAVILVELAPITDPALVENAVASAIGVTLGTGHVRLDQRLPLERGLLILDNCEQVVVAAAALAELLLTRNPELRLLVTSREPLRAKGEHIFRLQGLEVPSREAEFAGAAALGFPAVRLFIERAAATLGSYEPAPDEMPDIVAICRRLDGLPLAIELAAGRVDAFGVKGLAQRLDDLFRLLVAGRRTALPRHQTLQATLGWSYDHLTPGEQTTLCRLAVFAGHFSLDAAGKLAAIEEPSWEIIENLTSLVSKSLVAADFSQALPRYRLLEVTRAYALEKLKESGDCDRLNRRHAMLMKELIASAEQEWPRARPADWLATYAGQLDNVRAALDWCFGPKGDREIGTALTISSAVLWFQLSLVDECRARFERAAASLGEGVPIDTAREVALLTTLGTALIYTIGPGDEATDTLHRACRVARDTGSVELQLRAIWGLWLAAFCAGKYALSRAIAADFTARATEGGRSADLVIANRLTGVSLLFLGRVEEARAALEAALSGGISANAIVRMQYDQELNGRAFYSAALWLEGLQDQASELATRNTADARERGHATTLALNLVDSGCPIAFYCGEVDILAERLDLLADVSGRHPFGPWQAWLRCYRGSAHLLNGAFSQAADDLAAGLDALERTRWPIRRAMFLGHQAQALYRLGESAQALECIETAIAFARASEEGWVLPELLRIRAKILGAERLDAAMGALDEAWGLAQQTGLRSWALRGATLAARLMPQSPQSAERLGASLAAFREGYAKPDYRAARQALDALGR</sequence>
<dbReference type="InterPro" id="IPR011990">
    <property type="entry name" value="TPR-like_helical_dom_sf"/>
</dbReference>
<dbReference type="SUPFAM" id="SSF52540">
    <property type="entry name" value="P-loop containing nucleoside triphosphate hydrolases"/>
    <property type="match status" value="1"/>
</dbReference>
<evidence type="ECO:0000256" key="1">
    <source>
        <dbReference type="ARBA" id="ARBA00023125"/>
    </source>
</evidence>
<dbReference type="InterPro" id="IPR027417">
    <property type="entry name" value="P-loop_NTPase"/>
</dbReference>
<feature type="DNA-binding region" description="OmpR/PhoB-type" evidence="2">
    <location>
        <begin position="82"/>
        <end position="180"/>
    </location>
</feature>
<dbReference type="InterPro" id="IPR036388">
    <property type="entry name" value="WH-like_DNA-bd_sf"/>
</dbReference>
<dbReference type="SMART" id="SM00862">
    <property type="entry name" value="Trans_reg_C"/>
    <property type="match status" value="1"/>
</dbReference>
<dbReference type="Pfam" id="PF25872">
    <property type="entry name" value="HTH_77"/>
    <property type="match status" value="1"/>
</dbReference>
<evidence type="ECO:0000256" key="2">
    <source>
        <dbReference type="PROSITE-ProRule" id="PRU01091"/>
    </source>
</evidence>
<name>A0A2W5SDV0_ANCNO</name>
<dbReference type="PRINTS" id="PR00364">
    <property type="entry name" value="DISEASERSIST"/>
</dbReference>
<accession>A0A2W5SDV0</accession>
<dbReference type="InterPro" id="IPR016032">
    <property type="entry name" value="Sig_transdc_resp-reg_C-effctor"/>
</dbReference>
<evidence type="ECO:0000259" key="3">
    <source>
        <dbReference type="PROSITE" id="PS51755"/>
    </source>
</evidence>
<dbReference type="InterPro" id="IPR058852">
    <property type="entry name" value="HTH_77"/>
</dbReference>
<dbReference type="GO" id="GO:0006355">
    <property type="term" value="P:regulation of DNA-templated transcription"/>
    <property type="evidence" value="ECO:0007669"/>
    <property type="project" value="InterPro"/>
</dbReference>
<gene>
    <name evidence="4" type="ORF">DI549_15805</name>
</gene>
<dbReference type="GO" id="GO:0003677">
    <property type="term" value="F:DNA binding"/>
    <property type="evidence" value="ECO:0007669"/>
    <property type="project" value="UniProtKB-UniRule"/>
</dbReference>
<dbReference type="GO" id="GO:0000160">
    <property type="term" value="P:phosphorelay signal transduction system"/>
    <property type="evidence" value="ECO:0007669"/>
    <property type="project" value="InterPro"/>
</dbReference>
<dbReference type="Proteomes" id="UP000248887">
    <property type="component" value="Unassembled WGS sequence"/>
</dbReference>
<proteinExistence type="predicted"/>
<feature type="domain" description="OmpR/PhoB-type" evidence="3">
    <location>
        <begin position="82"/>
        <end position="180"/>
    </location>
</feature>
<keyword evidence="1 2" id="KW-0238">DNA-binding</keyword>
<dbReference type="SUPFAM" id="SSF48452">
    <property type="entry name" value="TPR-like"/>
    <property type="match status" value="1"/>
</dbReference>
<comment type="caution">
    <text evidence="4">The sequence shown here is derived from an EMBL/GenBank/DDBJ whole genome shotgun (WGS) entry which is preliminary data.</text>
</comment>
<reference evidence="4 5" key="1">
    <citation type="submission" date="2017-08" db="EMBL/GenBank/DDBJ databases">
        <title>Infants hospitalized years apart are colonized by the same room-sourced microbial strains.</title>
        <authorList>
            <person name="Brooks B."/>
            <person name="Olm M.R."/>
            <person name="Firek B.A."/>
            <person name="Baker R."/>
            <person name="Thomas B.C."/>
            <person name="Morowitz M.J."/>
            <person name="Banfield J.F."/>
        </authorList>
    </citation>
    <scope>NUCLEOTIDE SEQUENCE [LARGE SCALE GENOMIC DNA]</scope>
    <source>
        <strain evidence="4">S2_005_001_R2_27</strain>
    </source>
</reference>
<dbReference type="Gene3D" id="1.10.10.10">
    <property type="entry name" value="Winged helix-like DNA-binding domain superfamily/Winged helix DNA-binding domain"/>
    <property type="match status" value="1"/>
</dbReference>
<dbReference type="SUPFAM" id="SSF46894">
    <property type="entry name" value="C-terminal effector domain of the bipartite response regulators"/>
    <property type="match status" value="1"/>
</dbReference>
<dbReference type="PROSITE" id="PS51755">
    <property type="entry name" value="OMPR_PHOB"/>
    <property type="match status" value="1"/>
</dbReference>
<dbReference type="InterPro" id="IPR001867">
    <property type="entry name" value="OmpR/PhoB-type_DNA-bd"/>
</dbReference>
<evidence type="ECO:0000313" key="5">
    <source>
        <dbReference type="Proteomes" id="UP000248887"/>
    </source>
</evidence>
<dbReference type="CDD" id="cd00383">
    <property type="entry name" value="trans_reg_C"/>
    <property type="match status" value="1"/>
</dbReference>
<evidence type="ECO:0000313" key="4">
    <source>
        <dbReference type="EMBL" id="PZQ80947.1"/>
    </source>
</evidence>
<dbReference type="PANTHER" id="PTHR47691:SF3">
    <property type="entry name" value="HTH-TYPE TRANSCRIPTIONAL REGULATOR RV0890C-RELATED"/>
    <property type="match status" value="1"/>
</dbReference>
<dbReference type="Pfam" id="PF00486">
    <property type="entry name" value="Trans_reg_C"/>
    <property type="match status" value="1"/>
</dbReference>